<dbReference type="OrthoDB" id="312927at2759"/>
<organism evidence="5 6">
    <name type="scientific">Stylonychia lemnae</name>
    <name type="common">Ciliate</name>
    <dbReference type="NCBI Taxonomy" id="5949"/>
    <lineage>
        <taxon>Eukaryota</taxon>
        <taxon>Sar</taxon>
        <taxon>Alveolata</taxon>
        <taxon>Ciliophora</taxon>
        <taxon>Intramacronucleata</taxon>
        <taxon>Spirotrichea</taxon>
        <taxon>Stichotrichia</taxon>
        <taxon>Sporadotrichida</taxon>
        <taxon>Oxytrichidae</taxon>
        <taxon>Stylonychinae</taxon>
        <taxon>Stylonychia</taxon>
    </lineage>
</organism>
<dbReference type="InterPro" id="IPR013694">
    <property type="entry name" value="VIT"/>
</dbReference>
<dbReference type="PANTHER" id="PTHR45737">
    <property type="entry name" value="VON WILLEBRAND FACTOR A DOMAIN-CONTAINING PROTEIN 5A"/>
    <property type="match status" value="1"/>
</dbReference>
<dbReference type="InterPro" id="IPR002035">
    <property type="entry name" value="VWF_A"/>
</dbReference>
<feature type="domain" description="VIT" evidence="4">
    <location>
        <begin position="9"/>
        <end position="139"/>
    </location>
</feature>
<dbReference type="Proteomes" id="UP000039865">
    <property type="component" value="Unassembled WGS sequence"/>
</dbReference>
<feature type="region of interest" description="Disordered" evidence="2">
    <location>
        <begin position="667"/>
        <end position="712"/>
    </location>
</feature>
<dbReference type="InParanoid" id="A0A078A2P3"/>
<evidence type="ECO:0000259" key="4">
    <source>
        <dbReference type="PROSITE" id="PS51468"/>
    </source>
</evidence>
<name>A0A078A2P3_STYLE</name>
<dbReference type="SUPFAM" id="SSF53300">
    <property type="entry name" value="vWA-like"/>
    <property type="match status" value="1"/>
</dbReference>
<dbReference type="EMBL" id="CCKQ01004948">
    <property type="protein sequence ID" value="CDW76097.1"/>
    <property type="molecule type" value="Genomic_DNA"/>
</dbReference>
<dbReference type="PROSITE" id="PS51468">
    <property type="entry name" value="VIT"/>
    <property type="match status" value="1"/>
</dbReference>
<dbReference type="SMART" id="SM00609">
    <property type="entry name" value="VIT"/>
    <property type="match status" value="1"/>
</dbReference>
<keyword evidence="6" id="KW-1185">Reference proteome</keyword>
<gene>
    <name evidence="5" type="primary">Contig17417.g18527</name>
    <name evidence="5" type="ORF">STYLEM_5093</name>
</gene>
<dbReference type="SMART" id="SM00327">
    <property type="entry name" value="VWA"/>
    <property type="match status" value="1"/>
</dbReference>
<evidence type="ECO:0000313" key="6">
    <source>
        <dbReference type="Proteomes" id="UP000039865"/>
    </source>
</evidence>
<reference evidence="5 6" key="1">
    <citation type="submission" date="2014-06" db="EMBL/GenBank/DDBJ databases">
        <authorList>
            <person name="Swart Estienne"/>
        </authorList>
    </citation>
    <scope>NUCLEOTIDE SEQUENCE [LARGE SCALE GENOMIC DNA]</scope>
    <source>
        <strain evidence="5 6">130c</strain>
    </source>
</reference>
<evidence type="ECO:0000259" key="3">
    <source>
        <dbReference type="PROSITE" id="PS50234"/>
    </source>
</evidence>
<evidence type="ECO:0000313" key="5">
    <source>
        <dbReference type="EMBL" id="CDW76097.1"/>
    </source>
</evidence>
<dbReference type="Pfam" id="PF13768">
    <property type="entry name" value="VWA_3"/>
    <property type="match status" value="1"/>
</dbReference>
<dbReference type="Gene3D" id="3.40.50.410">
    <property type="entry name" value="von Willebrand factor, type A domain"/>
    <property type="match status" value="1"/>
</dbReference>
<feature type="coiled-coil region" evidence="1">
    <location>
        <begin position="78"/>
        <end position="105"/>
    </location>
</feature>
<evidence type="ECO:0000256" key="1">
    <source>
        <dbReference type="SAM" id="Coils"/>
    </source>
</evidence>
<accession>A0A078A2P3</accession>
<sequence length="921" mass="105288">MYPRRFPDPNNQIIQKIEDPFQLPLLEVLYKIKVVNSLVKSELHLTYLNESDKSQEITLETPTNYDLVISKLKIKIGDNEIEAQIQDKEKAREKYEDAIASGNQAGLMLYKDDQEDVLQLNLGNVLPNQMIQVEIETLEMTKAFEGAYQLNIPKSMIFLLTENRDTSKLIVEIATSSKITELFCQKTLQISHDQQNEDSSHVLIELDKGVEIAEQDIDIYYRTNDSDKPKALYQVNQDRVALMFQLLPSFLPEPQESDIQIYRDELPQDMDVDPRLLKKFLVVFLVDRSGSMSGEKMKITNQALVLFLKSLPTNSTLFQIISFGTRYDTIKQENDEDKKIDCTPYEYNQENLDFACAKVEQFSANKGGTNIFDPLKAAFEIQIPDGYSKQIFLLTDGQIQDSQKCFEQIKQKLGKLTQIHTFGIGNDCDTRLVSQIAMLGDGQCTILKNQEIPQLRQKVVATLATSISPKFKNIKSDLIIQYPILINSSNLPANDTTIARSQLFAQFYVLDQKSFDESDQDLAFELSFDDPQNSQQTKIVLFKKDFKNLEEDGSQIEKLAAHFHLKQLDRNNLFKDIVQVSIDYQVLSQQTAMIAVHKNQDKDMQSSEMEKQLIDLVNRENQDRLRILRSYDYSQYLQLNMVIAPQAYAQTSAFAYQGNSFDSLSKTKCKKRSINQRDISRSNSRDRDRNRNSGSHMLSYSQTNQRGGLGGAIRGGRGGFAGAISGGRGGFAGAISGGRGRGRPRRNTGGGAINLDFMCQDYEEDEDLSYDQHLENHQFKRNKVKGSSNEEIKDEFQTKNKEQTINKDRDSILQQIYKDQTIDGRWREEKIVFQMMNKFDTNKFKVEVLKIIENQNNGQNVNVDLIWVTIAILLILAHSYSSSQQEWQLIAKKGKTFIKNNGVKNPDQLIKELLLVCSFEN</sequence>
<feature type="compositionally biased region" description="Basic and acidic residues" evidence="2">
    <location>
        <begin position="678"/>
        <end position="691"/>
    </location>
</feature>
<dbReference type="Pfam" id="PF08487">
    <property type="entry name" value="VIT"/>
    <property type="match status" value="1"/>
</dbReference>
<protein>
    <submittedName>
        <fullName evidence="5">Uncharacterized protein</fullName>
    </submittedName>
</protein>
<feature type="compositionally biased region" description="Polar residues" evidence="2">
    <location>
        <begin position="694"/>
        <end position="705"/>
    </location>
</feature>
<dbReference type="PANTHER" id="PTHR45737:SF6">
    <property type="entry name" value="VON WILLEBRAND FACTOR A DOMAIN-CONTAINING PROTEIN 5A"/>
    <property type="match status" value="1"/>
</dbReference>
<dbReference type="InterPro" id="IPR036465">
    <property type="entry name" value="vWFA_dom_sf"/>
</dbReference>
<feature type="domain" description="VWFA" evidence="3">
    <location>
        <begin position="281"/>
        <end position="463"/>
    </location>
</feature>
<evidence type="ECO:0000256" key="2">
    <source>
        <dbReference type="SAM" id="MobiDB-lite"/>
    </source>
</evidence>
<dbReference type="AlphaFoldDB" id="A0A078A2P3"/>
<keyword evidence="1" id="KW-0175">Coiled coil</keyword>
<proteinExistence type="predicted"/>
<dbReference type="PROSITE" id="PS50234">
    <property type="entry name" value="VWFA"/>
    <property type="match status" value="1"/>
</dbReference>